<keyword evidence="1" id="KW-0812">Transmembrane</keyword>
<dbReference type="EMBL" id="KP635441">
    <property type="protein sequence ID" value="AKM99600.1"/>
    <property type="molecule type" value="Genomic_DNA"/>
</dbReference>
<dbReference type="GeneID" id="79126840"/>
<feature type="transmembrane region" description="Helical" evidence="1">
    <location>
        <begin position="44"/>
        <end position="69"/>
    </location>
</feature>
<geneLocation type="mitochondrion" evidence="2"/>
<organism evidence="2">
    <name type="scientific">Eleutherocaulis alte</name>
    <dbReference type="NCBI Taxonomy" id="74076"/>
    <lineage>
        <taxon>Eukaryota</taxon>
        <taxon>Metazoa</taxon>
        <taxon>Spiralia</taxon>
        <taxon>Lophotrochozoa</taxon>
        <taxon>Mollusca</taxon>
        <taxon>Gastropoda</taxon>
        <taxon>Heterobranchia</taxon>
        <taxon>Euthyneura</taxon>
        <taxon>Panpulmonata</taxon>
        <taxon>Eupulmonata</taxon>
        <taxon>Systellommatophora</taxon>
        <taxon>Veronicelloidea</taxon>
        <taxon>Veronicellidae</taxon>
        <taxon>Eleutherocaulis</taxon>
    </lineage>
</organism>
<evidence type="ECO:0000313" key="2">
    <source>
        <dbReference type="EMBL" id="AKM99600.1"/>
    </source>
</evidence>
<dbReference type="Gene3D" id="1.10.287.3510">
    <property type="match status" value="1"/>
</dbReference>
<keyword evidence="2" id="KW-0496">Mitochondrion</keyword>
<reference evidence="2" key="1">
    <citation type="submission" date="2015-01" db="EMBL/GenBank/DDBJ databases">
        <title>Complete mitochondrial genome of Vaginulus alte (Gastropoda: Pulmonata: Systellommatophora: Veronicellidae).</title>
        <authorList>
            <person name="Liu C."/>
            <person name="Shen H.D."/>
        </authorList>
    </citation>
    <scope>NUCLEOTIDE SEQUENCE</scope>
</reference>
<keyword evidence="1" id="KW-1133">Transmembrane helix</keyword>
<dbReference type="AlphaFoldDB" id="A0A1P7YWC8"/>
<evidence type="ECO:0000256" key="1">
    <source>
        <dbReference type="SAM" id="Phobius"/>
    </source>
</evidence>
<feature type="transmembrane region" description="Helical" evidence="1">
    <location>
        <begin position="17"/>
        <end position="38"/>
    </location>
</feature>
<keyword evidence="1" id="KW-0472">Membrane</keyword>
<name>A0A1P7YWC8_9EUPU</name>
<accession>A0A1P7YWC8</accession>
<dbReference type="CTD" id="4539"/>
<proteinExistence type="predicted"/>
<protein>
    <submittedName>
        <fullName evidence="2">NADH dehydrogenase subunit 4L</fullName>
    </submittedName>
</protein>
<dbReference type="RefSeq" id="YP_010713940.1">
    <property type="nucleotide sequence ID" value="NC_072244.1"/>
</dbReference>
<gene>
    <name evidence="2" type="primary">ND4L</name>
</gene>
<sequence>MFIFLLVVSIISKFRQLLTILILIEAMMLLVLVLFLNFGLANYFILAVSVIVCEAAIGLTCLVSFLRVFGGDLVKSSSLSLA</sequence>